<evidence type="ECO:0000256" key="2">
    <source>
        <dbReference type="SAM" id="SignalP"/>
    </source>
</evidence>
<reference evidence="3" key="1">
    <citation type="submission" date="2022-07" db="EMBL/GenBank/DDBJ databases">
        <title>Phylogenomic reconstructions and comparative analyses of Kickxellomycotina fungi.</title>
        <authorList>
            <person name="Reynolds N.K."/>
            <person name="Stajich J.E."/>
            <person name="Barry K."/>
            <person name="Grigoriev I.V."/>
            <person name="Crous P."/>
            <person name="Smith M.E."/>
        </authorList>
    </citation>
    <scope>NUCLEOTIDE SEQUENCE</scope>
    <source>
        <strain evidence="3">RSA 1196</strain>
    </source>
</reference>
<feature type="signal peptide" evidence="2">
    <location>
        <begin position="1"/>
        <end position="23"/>
    </location>
</feature>
<comment type="caution">
    <text evidence="3">The sequence shown here is derived from an EMBL/GenBank/DDBJ whole genome shotgun (WGS) entry which is preliminary data.</text>
</comment>
<evidence type="ECO:0000256" key="1">
    <source>
        <dbReference type="SAM" id="MobiDB-lite"/>
    </source>
</evidence>
<gene>
    <name evidence="3" type="ORF">IWQ62_002609</name>
</gene>
<dbReference type="Proteomes" id="UP001150925">
    <property type="component" value="Unassembled WGS sequence"/>
</dbReference>
<evidence type="ECO:0008006" key="5">
    <source>
        <dbReference type="Google" id="ProtNLM"/>
    </source>
</evidence>
<feature type="chain" id="PRO_5040921196" description="Secreted protein" evidence="2">
    <location>
        <begin position="24"/>
        <end position="144"/>
    </location>
</feature>
<organism evidence="3 4">
    <name type="scientific">Dispira parvispora</name>
    <dbReference type="NCBI Taxonomy" id="1520584"/>
    <lineage>
        <taxon>Eukaryota</taxon>
        <taxon>Fungi</taxon>
        <taxon>Fungi incertae sedis</taxon>
        <taxon>Zoopagomycota</taxon>
        <taxon>Kickxellomycotina</taxon>
        <taxon>Dimargaritomycetes</taxon>
        <taxon>Dimargaritales</taxon>
        <taxon>Dimargaritaceae</taxon>
        <taxon>Dispira</taxon>
    </lineage>
</organism>
<name>A0A9W8E2H7_9FUNG</name>
<proteinExistence type="predicted"/>
<evidence type="ECO:0000313" key="4">
    <source>
        <dbReference type="Proteomes" id="UP001150925"/>
    </source>
</evidence>
<evidence type="ECO:0000313" key="3">
    <source>
        <dbReference type="EMBL" id="KAJ1965674.1"/>
    </source>
</evidence>
<keyword evidence="4" id="KW-1185">Reference proteome</keyword>
<sequence length="144" mass="15728">MHFTYLGTVATLIVAVVVSHANAKSCDSSEIRSLKSITRMGYKAYNAEVKHLNKYPNSNVTSSISYYSGEKIAYLQELCTDIQNEYQKCSYLRKALTLGSSECSKIMKIQYSTVQGQSLTPETADPANTSRNVSTDSSTGSTGV</sequence>
<feature type="compositionally biased region" description="Low complexity" evidence="1">
    <location>
        <begin position="134"/>
        <end position="144"/>
    </location>
</feature>
<keyword evidence="2" id="KW-0732">Signal</keyword>
<feature type="region of interest" description="Disordered" evidence="1">
    <location>
        <begin position="117"/>
        <end position="144"/>
    </location>
</feature>
<protein>
    <recommendedName>
        <fullName evidence="5">Secreted protein</fullName>
    </recommendedName>
</protein>
<dbReference type="EMBL" id="JANBPY010000577">
    <property type="protein sequence ID" value="KAJ1965674.1"/>
    <property type="molecule type" value="Genomic_DNA"/>
</dbReference>
<dbReference type="AlphaFoldDB" id="A0A9W8E2H7"/>
<feature type="compositionally biased region" description="Polar residues" evidence="1">
    <location>
        <begin position="117"/>
        <end position="133"/>
    </location>
</feature>
<accession>A0A9W8E2H7</accession>